<sequence>MIILNMYGKIEPVIISTKLGVGISNPPNDWVSGLQDDIMEEILIHEHNFKTWVRMGFRHLTFQKYDPTALVKKTNWNLTTSRNKSDLHVIAQNLIGINVLDFENSYLRLKNDTMDSPTCEVSYPQKFIDFCNMIQNAPSARNVLNHKIPFSTYSSDELNSKPRILCFLRAMLKHDFNLENYKKECIASC</sequence>
<protein>
    <submittedName>
        <fullName evidence="1">Uncharacterized protein</fullName>
    </submittedName>
</protein>
<accession>A0A4S4C8Q2</accession>
<gene>
    <name evidence="1" type="ORF">E6C55_00005</name>
</gene>
<comment type="caution">
    <text evidence="1">The sequence shown here is derived from an EMBL/GenBank/DDBJ whole genome shotgun (WGS) entry which is preliminary data.</text>
</comment>
<reference evidence="1 2" key="1">
    <citation type="submission" date="2019-04" db="EMBL/GenBank/DDBJ databases">
        <title>Cohnella sp. nov. isolated from preserved vegetables.</title>
        <authorList>
            <person name="Lin S.-Y."/>
            <person name="Hung M.-H."/>
            <person name="Young C.-C."/>
        </authorList>
    </citation>
    <scope>NUCLEOTIDE SEQUENCE [LARGE SCALE GENOMIC DNA]</scope>
    <source>
        <strain evidence="1 2">CC-MHH1044</strain>
    </source>
</reference>
<keyword evidence="2" id="KW-1185">Reference proteome</keyword>
<evidence type="ECO:0000313" key="2">
    <source>
        <dbReference type="Proteomes" id="UP000310636"/>
    </source>
</evidence>
<organism evidence="1 2">
    <name type="scientific">Cohnella fermenti</name>
    <dbReference type="NCBI Taxonomy" id="2565925"/>
    <lineage>
        <taxon>Bacteria</taxon>
        <taxon>Bacillati</taxon>
        <taxon>Bacillota</taxon>
        <taxon>Bacilli</taxon>
        <taxon>Bacillales</taxon>
        <taxon>Paenibacillaceae</taxon>
        <taxon>Cohnella</taxon>
    </lineage>
</organism>
<dbReference type="RefSeq" id="WP_136367727.1">
    <property type="nucleotide sequence ID" value="NZ_SSOB01000001.1"/>
</dbReference>
<dbReference type="EMBL" id="SSOB01000001">
    <property type="protein sequence ID" value="THF84412.1"/>
    <property type="molecule type" value="Genomic_DNA"/>
</dbReference>
<dbReference type="AlphaFoldDB" id="A0A4S4C8Q2"/>
<proteinExistence type="predicted"/>
<dbReference type="OrthoDB" id="2973135at2"/>
<name>A0A4S4C8Q2_9BACL</name>
<dbReference type="Proteomes" id="UP000310636">
    <property type="component" value="Unassembled WGS sequence"/>
</dbReference>
<evidence type="ECO:0000313" key="1">
    <source>
        <dbReference type="EMBL" id="THF84412.1"/>
    </source>
</evidence>